<dbReference type="Pfam" id="PF02636">
    <property type="entry name" value="Methyltransf_28"/>
    <property type="match status" value="1"/>
</dbReference>
<comment type="catalytic activity">
    <reaction evidence="6 7">
        <text>L-arginyl-[protein] + 2 S-adenosyl-L-methionine = N(omega),N(omega)'-dimethyl-L-arginyl-[protein] + 2 S-adenosyl-L-homocysteine + 2 H(+)</text>
        <dbReference type="Rhea" id="RHEA:48108"/>
        <dbReference type="Rhea" id="RHEA-COMP:10532"/>
        <dbReference type="Rhea" id="RHEA-COMP:11992"/>
        <dbReference type="ChEBI" id="CHEBI:15378"/>
        <dbReference type="ChEBI" id="CHEBI:29965"/>
        <dbReference type="ChEBI" id="CHEBI:57856"/>
        <dbReference type="ChEBI" id="CHEBI:59789"/>
        <dbReference type="ChEBI" id="CHEBI:88221"/>
        <dbReference type="EC" id="2.1.1.320"/>
    </reaction>
</comment>
<comment type="subcellular location">
    <subcellularLocation>
        <location evidence="1 7">Mitochondrion</location>
    </subcellularLocation>
</comment>
<keyword evidence="5 7" id="KW-0496">Mitochondrion</keyword>
<feature type="non-terminal residue" evidence="8">
    <location>
        <position position="160"/>
    </location>
</feature>
<sequence>YNHKYKTFFYFLKRLKTFLPFSENLINPEFIPTKQLILFDVLRKYFPQHNLIISDFSSLPEAIQGLNAPLVQTRLSGMTIPCSTYLVKQGYFDIMFPTDFQNLKDLYRKVCLQSGETKLIKIYAHRKFLEQWGDTKATKTISGENPMLDWFENVKFLITQ</sequence>
<dbReference type="InterPro" id="IPR003788">
    <property type="entry name" value="NDUFAF7"/>
</dbReference>
<keyword evidence="4 7" id="KW-0808">Transferase</keyword>
<dbReference type="GO" id="GO:0032259">
    <property type="term" value="P:methylation"/>
    <property type="evidence" value="ECO:0007669"/>
    <property type="project" value="UniProtKB-KW"/>
</dbReference>
<comment type="caution">
    <text evidence="8">The sequence shown here is derived from an EMBL/GenBank/DDBJ whole genome shotgun (WGS) entry which is preliminary data.</text>
</comment>
<dbReference type="PANTHER" id="PTHR12049:SF5">
    <property type="entry name" value="PROTEIN ARGININE METHYLTRANSFERASE NDUFAF7 HOMOLOG, MITOCHONDRIAL"/>
    <property type="match status" value="1"/>
</dbReference>
<dbReference type="EMBL" id="CAKM01000025">
    <property type="protein sequence ID" value="CCJ28185.1"/>
    <property type="molecule type" value="Genomic_DNA"/>
</dbReference>
<evidence type="ECO:0000256" key="2">
    <source>
        <dbReference type="ARBA" id="ARBA00005891"/>
    </source>
</evidence>
<dbReference type="InterPro" id="IPR029063">
    <property type="entry name" value="SAM-dependent_MTases_sf"/>
</dbReference>
<evidence type="ECO:0000256" key="5">
    <source>
        <dbReference type="ARBA" id="ARBA00023128"/>
    </source>
</evidence>
<evidence type="ECO:0000256" key="3">
    <source>
        <dbReference type="ARBA" id="ARBA00022603"/>
    </source>
</evidence>
<dbReference type="Proteomes" id="UP000010422">
    <property type="component" value="Unassembled WGS sequence"/>
</dbReference>
<dbReference type="SUPFAM" id="SSF53335">
    <property type="entry name" value="S-adenosyl-L-methionine-dependent methyltransferases"/>
    <property type="match status" value="1"/>
</dbReference>
<dbReference type="InParanoid" id="L0P975"/>
<dbReference type="GO" id="GO:0035243">
    <property type="term" value="F:protein-arginine omega-N symmetric methyltransferase activity"/>
    <property type="evidence" value="ECO:0007669"/>
    <property type="project" value="UniProtKB-EC"/>
</dbReference>
<dbReference type="AlphaFoldDB" id="L0P975"/>
<evidence type="ECO:0000256" key="4">
    <source>
        <dbReference type="ARBA" id="ARBA00022679"/>
    </source>
</evidence>
<comment type="function">
    <text evidence="7">Arginine methyltransferase involved in the assembly or stability of mitochondrial NADH:ubiquinone oxidoreductase complex (complex I).</text>
</comment>
<accession>L0P975</accession>
<name>L0P975_PNEJI</name>
<evidence type="ECO:0000256" key="6">
    <source>
        <dbReference type="ARBA" id="ARBA00048612"/>
    </source>
</evidence>
<proteinExistence type="inferred from homology"/>
<keyword evidence="3 7" id="KW-0489">Methyltransferase</keyword>
<evidence type="ECO:0000313" key="8">
    <source>
        <dbReference type="EMBL" id="CCJ28185.1"/>
    </source>
</evidence>
<evidence type="ECO:0000313" key="9">
    <source>
        <dbReference type="Proteomes" id="UP000010422"/>
    </source>
</evidence>
<dbReference type="GO" id="GO:0005739">
    <property type="term" value="C:mitochondrion"/>
    <property type="evidence" value="ECO:0007669"/>
    <property type="project" value="UniProtKB-SubCell"/>
</dbReference>
<dbReference type="VEuPathDB" id="FungiDB:PNEJI1_003158"/>
<evidence type="ECO:0000256" key="1">
    <source>
        <dbReference type="ARBA" id="ARBA00004173"/>
    </source>
</evidence>
<dbReference type="STRING" id="1209962.L0P975"/>
<protein>
    <recommendedName>
        <fullName evidence="7">Protein arginine methyltransferase NDUFAF7</fullName>
        <ecNumber evidence="7">2.1.1.320</ecNumber>
    </recommendedName>
</protein>
<gene>
    <name evidence="8" type="ORF">PNEJI1_003158</name>
</gene>
<feature type="non-terminal residue" evidence="8">
    <location>
        <position position="1"/>
    </location>
</feature>
<reference evidence="8 9" key="1">
    <citation type="journal article" date="2012" name="MBio">
        <title>De novo assembly of the Pneumocystis jirovecii genome from a single bronchoalveolar lavage fluid specimen from a patient.</title>
        <authorList>
            <person name="Cisse O.H."/>
            <person name="Pagni M."/>
            <person name="Hauser P.M."/>
        </authorList>
    </citation>
    <scope>NUCLEOTIDE SEQUENCE [LARGE SCALE GENOMIC DNA]</scope>
    <source>
        <strain evidence="8 9">SE8</strain>
    </source>
</reference>
<organism evidence="9">
    <name type="scientific">Pneumocystis jirovecii</name>
    <name type="common">Human pneumocystis pneumonia agent</name>
    <dbReference type="NCBI Taxonomy" id="42068"/>
    <lineage>
        <taxon>Eukaryota</taxon>
        <taxon>Fungi</taxon>
        <taxon>Dikarya</taxon>
        <taxon>Ascomycota</taxon>
        <taxon>Taphrinomycotina</taxon>
        <taxon>Pneumocystomycetes</taxon>
        <taxon>Pneumocystaceae</taxon>
        <taxon>Pneumocystis</taxon>
    </lineage>
</organism>
<comment type="similarity">
    <text evidence="2 7">Belongs to the NDUFAF7 family.</text>
</comment>
<evidence type="ECO:0000256" key="7">
    <source>
        <dbReference type="RuleBase" id="RU364114"/>
    </source>
</evidence>
<dbReference type="EC" id="2.1.1.320" evidence="7"/>
<dbReference type="PANTHER" id="PTHR12049">
    <property type="entry name" value="PROTEIN ARGININE METHYLTRANSFERASE NDUFAF7, MITOCHONDRIAL"/>
    <property type="match status" value="1"/>
</dbReference>